<dbReference type="Pfam" id="PF01131">
    <property type="entry name" value="Topoisom_bac"/>
    <property type="match status" value="1"/>
</dbReference>
<comment type="catalytic activity">
    <reaction evidence="1 8">
        <text>ATP-independent breakage of single-stranded DNA, followed by passage and rejoining.</text>
        <dbReference type="EC" id="5.6.2.1"/>
    </reaction>
</comment>
<gene>
    <name evidence="8" type="primary">topB</name>
    <name evidence="11" type="ORF">ABC228_15725</name>
</gene>
<dbReference type="SMART" id="SM00493">
    <property type="entry name" value="TOPRIM"/>
    <property type="match status" value="1"/>
</dbReference>
<evidence type="ECO:0000259" key="10">
    <source>
        <dbReference type="PROSITE" id="PS52039"/>
    </source>
</evidence>
<dbReference type="InterPro" id="IPR013825">
    <property type="entry name" value="Topo_IA_cen_sub2"/>
</dbReference>
<evidence type="ECO:0000256" key="5">
    <source>
        <dbReference type="ARBA" id="ARBA00023029"/>
    </source>
</evidence>
<dbReference type="InterPro" id="IPR006171">
    <property type="entry name" value="TOPRIM_dom"/>
</dbReference>
<keyword evidence="6 8" id="KW-0238">DNA-binding</keyword>
<feature type="binding site" evidence="8">
    <location>
        <position position="9"/>
    </location>
    <ligand>
        <name>Mg(2+)</name>
        <dbReference type="ChEBI" id="CHEBI:18420"/>
        <note>catalytic</note>
    </ligand>
</feature>
<dbReference type="InterPro" id="IPR023406">
    <property type="entry name" value="Topo_IA_AS"/>
</dbReference>
<dbReference type="CDD" id="cd00186">
    <property type="entry name" value="TOP1Ac"/>
    <property type="match status" value="1"/>
</dbReference>
<feature type="active site" description="O-(5'-phospho-DNA)-tyrosine intermediate" evidence="8">
    <location>
        <position position="309"/>
    </location>
</feature>
<protein>
    <recommendedName>
        <fullName evidence="8">DNA topoisomerase 3</fullName>
        <ecNumber evidence="8">5.6.2.1</ecNumber>
    </recommendedName>
    <alternativeName>
        <fullName evidence="8">DNA topoisomerase III</fullName>
    </alternativeName>
</protein>
<dbReference type="Gene3D" id="1.10.460.10">
    <property type="entry name" value="Topoisomerase I, domain 2"/>
    <property type="match status" value="1"/>
</dbReference>
<proteinExistence type="inferred from homology"/>
<dbReference type="InterPro" id="IPR000380">
    <property type="entry name" value="Topo_IA"/>
</dbReference>
<feature type="site" description="Interaction with DNA" evidence="8">
    <location>
        <position position="61"/>
    </location>
</feature>
<evidence type="ECO:0000256" key="7">
    <source>
        <dbReference type="ARBA" id="ARBA00023235"/>
    </source>
</evidence>
<dbReference type="PRINTS" id="PR00417">
    <property type="entry name" value="PRTPISMRASEI"/>
</dbReference>
<dbReference type="SMART" id="SM00437">
    <property type="entry name" value="TOP1Ac"/>
    <property type="match status" value="1"/>
</dbReference>
<comment type="caution">
    <text evidence="11">The sequence shown here is derived from an EMBL/GenBank/DDBJ whole genome shotgun (WGS) entry which is preliminary data.</text>
</comment>
<feature type="region of interest" description="Interaction with DNA" evidence="8">
    <location>
        <begin position="187"/>
        <end position="192"/>
    </location>
</feature>
<dbReference type="PROSITE" id="PS52039">
    <property type="entry name" value="TOPO_IA_2"/>
    <property type="match status" value="1"/>
</dbReference>
<dbReference type="InterPro" id="IPR003602">
    <property type="entry name" value="Topo_IA_DNA-bd_dom"/>
</dbReference>
<evidence type="ECO:0000256" key="8">
    <source>
        <dbReference type="HAMAP-Rule" id="MF_00953"/>
    </source>
</evidence>
<dbReference type="PROSITE" id="PS00396">
    <property type="entry name" value="TOPO_IA_1"/>
    <property type="match status" value="1"/>
</dbReference>
<evidence type="ECO:0000256" key="2">
    <source>
        <dbReference type="ARBA" id="ARBA00009446"/>
    </source>
</evidence>
<feature type="site" description="Interaction with DNA" evidence="8">
    <location>
        <position position="168"/>
    </location>
</feature>
<evidence type="ECO:0000259" key="9">
    <source>
        <dbReference type="PROSITE" id="PS50880"/>
    </source>
</evidence>
<dbReference type="InterPro" id="IPR003601">
    <property type="entry name" value="Topo_IA_2"/>
</dbReference>
<dbReference type="SUPFAM" id="SSF56712">
    <property type="entry name" value="Prokaryotic type I DNA topoisomerase"/>
    <property type="match status" value="1"/>
</dbReference>
<dbReference type="PROSITE" id="PS50880">
    <property type="entry name" value="TOPRIM"/>
    <property type="match status" value="1"/>
</dbReference>
<dbReference type="InterPro" id="IPR013824">
    <property type="entry name" value="Topo_IA_cen_sub1"/>
</dbReference>
<keyword evidence="3 8" id="KW-0479">Metal-binding</keyword>
<keyword evidence="5 8" id="KW-0799">Topoisomerase</keyword>
<dbReference type="EMBL" id="JBDIML010000006">
    <property type="protein sequence ID" value="MEN2768632.1"/>
    <property type="molecule type" value="Genomic_DNA"/>
</dbReference>
<feature type="site" description="Interaction with DNA" evidence="8">
    <location>
        <position position="311"/>
    </location>
</feature>
<evidence type="ECO:0000256" key="4">
    <source>
        <dbReference type="ARBA" id="ARBA00022842"/>
    </source>
</evidence>
<dbReference type="Gene3D" id="3.40.50.140">
    <property type="match status" value="1"/>
</dbReference>
<dbReference type="SMART" id="SM00436">
    <property type="entry name" value="TOP1Bc"/>
    <property type="match status" value="1"/>
</dbReference>
<feature type="domain" description="Toprim" evidence="9">
    <location>
        <begin position="3"/>
        <end position="136"/>
    </location>
</feature>
<dbReference type="InterPro" id="IPR034144">
    <property type="entry name" value="TOPRIM_TopoIII"/>
</dbReference>
<comment type="caution">
    <text evidence="8">Lacks conserved residue(s) required for the propagation of feature annotation.</text>
</comment>
<sequence>MSKTLVLAEKPSVGRDIARVLNCGKKGNGFMEGSKYIVTWALGHLVTLADPETYDDKYKTWRLEDLPMLPSNLKLVVMKKTGKQFSAVKTQMNRNDVSEIVIATDAGREGELVARWIVEKARVHKPIKRLWISSVTDKAIRDGFNQLKPGSKYENLYASAVARSEADWYVGLNATRALTTKFNAQLSSGRVQTPTLGMVAFRENEIKNFEPQKFFGLQAKTNGVSFTWQDEKNNTRIFSKEKAEALLERLKKQPAKIVKVDKMYKKKFAPQLYDLTELQRDANRIFGYSGKQTLSIMQKLYERHKVLTYPRTDSRVISTDIVPTIKDRLKACGVDQYASFAQKLLRQENRKLPKSVVDNSKVSDHHAIIPTEEPVILADLDDKERKVYDLVVKRFLAVLMNPYEYEQTTIYSEIGSESFTAKGKVVKDQGWKAVYDRNYDDEEKLDDQRLPVLKQGDSFSNVTIVLTTGETKPPERFTEGALLQAMENPVRFMNPDEKHLAGTLQKTGGIGTVATRADIIDKLFNSGYMELKGKHIFISSKGKQLLELAPEDLRSPALTAEWEQKLSLIAEGKLNKNKFIAEIKDYTKEIIQEIKGNDTKFKHDNMTGTKCPDCGKLMLEVNNKHGRMLVCQDRSCGHKKNIAKKTNARCPNCHKRLELRGEGEGQTFTCSCGHREKLSAFNKRKEQEKKHKVSKKDVNKYLKKQDDGFANNALADALAKLKDK</sequence>
<dbReference type="Pfam" id="PF01751">
    <property type="entry name" value="Toprim"/>
    <property type="match status" value="1"/>
</dbReference>
<dbReference type="InterPro" id="IPR023405">
    <property type="entry name" value="Topo_IA_core_domain"/>
</dbReference>
<comment type="similarity">
    <text evidence="2 8">Belongs to the type IA topoisomerase family.</text>
</comment>
<dbReference type="InterPro" id="IPR013497">
    <property type="entry name" value="Topo_IA_cen"/>
</dbReference>
<organism evidence="11 12">
    <name type="scientific">Ornithinibacillus xuwenensis</name>
    <dbReference type="NCBI Taxonomy" id="3144668"/>
    <lineage>
        <taxon>Bacteria</taxon>
        <taxon>Bacillati</taxon>
        <taxon>Bacillota</taxon>
        <taxon>Bacilli</taxon>
        <taxon>Bacillales</taxon>
        <taxon>Bacillaceae</taxon>
        <taxon>Ornithinibacillus</taxon>
    </lineage>
</organism>
<keyword evidence="7 8" id="KW-0413">Isomerase</keyword>
<dbReference type="CDD" id="cd03362">
    <property type="entry name" value="TOPRIM_TopoIA_TopoIII"/>
    <property type="match status" value="1"/>
</dbReference>
<keyword evidence="4 8" id="KW-0460">Magnesium</keyword>
<dbReference type="InterPro" id="IPR005738">
    <property type="entry name" value="TopoIII"/>
</dbReference>
<dbReference type="HAMAP" id="MF_00953">
    <property type="entry name" value="Topoisom_3_prok"/>
    <property type="match status" value="1"/>
</dbReference>
<dbReference type="EC" id="5.6.2.1" evidence="8"/>
<dbReference type="GO" id="GO:0003917">
    <property type="term" value="F:DNA topoisomerase type I (single strand cut, ATP-independent) activity"/>
    <property type="evidence" value="ECO:0007669"/>
    <property type="project" value="UniProtKB-EC"/>
</dbReference>
<dbReference type="PANTHER" id="PTHR11390:SF21">
    <property type="entry name" value="DNA TOPOISOMERASE 3-ALPHA"/>
    <property type="match status" value="1"/>
</dbReference>
<keyword evidence="12" id="KW-1185">Reference proteome</keyword>
<dbReference type="InterPro" id="IPR013826">
    <property type="entry name" value="Topo_IA_cen_sub3"/>
</dbReference>
<reference evidence="11 12" key="1">
    <citation type="submission" date="2024-05" db="EMBL/GenBank/DDBJ databases">
        <authorList>
            <person name="Haq I."/>
            <person name="Ullah Z."/>
            <person name="Ahmad R."/>
            <person name="Li M."/>
            <person name="Tong Y."/>
        </authorList>
    </citation>
    <scope>NUCLEOTIDE SEQUENCE [LARGE SCALE GENOMIC DNA]</scope>
    <source>
        <strain evidence="11 12">16A2E</strain>
    </source>
</reference>
<dbReference type="NCBIfam" id="TIGR01056">
    <property type="entry name" value="topB"/>
    <property type="match status" value="1"/>
</dbReference>
<evidence type="ECO:0000256" key="3">
    <source>
        <dbReference type="ARBA" id="ARBA00022723"/>
    </source>
</evidence>
<dbReference type="Proteomes" id="UP001444625">
    <property type="component" value="Unassembled WGS sequence"/>
</dbReference>
<feature type="domain" description="Topo IA-type catalytic" evidence="10">
    <location>
        <begin position="153"/>
        <end position="591"/>
    </location>
</feature>
<evidence type="ECO:0000313" key="11">
    <source>
        <dbReference type="EMBL" id="MEN2768632.1"/>
    </source>
</evidence>
<comment type="function">
    <text evidence="8">Releases the supercoiling and torsional tension of DNA, which is introduced during the DNA replication and transcription, by transiently cleaving and rejoining one strand of the DNA duplex. Introduces a single-strand break via transesterification at a target site in duplex DNA. The scissile phosphodiester is attacked by the catalytic tyrosine of the enzyme, resulting in the formation of a DNA-(5'-phosphotyrosyl)-enzyme intermediate and the expulsion of a 3'-OH DNA strand. The free DNA strand then undergoes passage around the unbroken strand, thus removing DNA supercoils. Finally, in the religation step, the DNA 3'-OH attacks the covalent intermediate to expel the active-site tyrosine and restore the DNA phosphodiester backbone.</text>
</comment>
<dbReference type="PANTHER" id="PTHR11390">
    <property type="entry name" value="PROKARYOTIC DNA TOPOISOMERASE"/>
    <property type="match status" value="1"/>
</dbReference>
<feature type="binding site" evidence="8">
    <location>
        <position position="105"/>
    </location>
    <ligand>
        <name>Mg(2+)</name>
        <dbReference type="ChEBI" id="CHEBI:18420"/>
        <note>catalytic</note>
    </ligand>
</feature>
<comment type="cofactor">
    <cofactor evidence="8">
        <name>Mg(2+)</name>
        <dbReference type="ChEBI" id="CHEBI:18420"/>
    </cofactor>
</comment>
<dbReference type="Gene3D" id="1.10.290.10">
    <property type="entry name" value="Topoisomerase I, domain 4"/>
    <property type="match status" value="1"/>
</dbReference>
<dbReference type="Gene3D" id="2.70.20.10">
    <property type="entry name" value="Topoisomerase I, domain 3"/>
    <property type="match status" value="1"/>
</dbReference>
<accession>A0ABU9XK33</accession>
<evidence type="ECO:0000313" key="12">
    <source>
        <dbReference type="Proteomes" id="UP001444625"/>
    </source>
</evidence>
<dbReference type="RefSeq" id="WP_345826129.1">
    <property type="nucleotide sequence ID" value="NZ_JBDIML010000006.1"/>
</dbReference>
<evidence type="ECO:0000256" key="1">
    <source>
        <dbReference type="ARBA" id="ARBA00000213"/>
    </source>
</evidence>
<feature type="site" description="Interaction with DNA" evidence="8">
    <location>
        <position position="176"/>
    </location>
</feature>
<name>A0ABU9XK33_9BACI</name>
<evidence type="ECO:0000256" key="6">
    <source>
        <dbReference type="ARBA" id="ARBA00023125"/>
    </source>
</evidence>
<dbReference type="NCBIfam" id="NF005829">
    <property type="entry name" value="PRK07726.1"/>
    <property type="match status" value="1"/>
</dbReference>